<dbReference type="Proteomes" id="UP001059607">
    <property type="component" value="Chromosome"/>
</dbReference>
<gene>
    <name evidence="1" type="ORF">NK667_25035</name>
</gene>
<dbReference type="RefSeq" id="WP_177331468.1">
    <property type="nucleotide sequence ID" value="NZ_CP101125.1"/>
</dbReference>
<accession>A0ABY5EGL9</accession>
<proteinExistence type="predicted"/>
<name>A0ABY5EGL9_9PSED</name>
<evidence type="ECO:0008006" key="3">
    <source>
        <dbReference type="Google" id="ProtNLM"/>
    </source>
</evidence>
<keyword evidence="2" id="KW-1185">Reference proteome</keyword>
<evidence type="ECO:0000313" key="2">
    <source>
        <dbReference type="Proteomes" id="UP001059607"/>
    </source>
</evidence>
<organism evidence="1 2">
    <name type="scientific">Pseudomonas nunensis</name>
    <dbReference type="NCBI Taxonomy" id="2961896"/>
    <lineage>
        <taxon>Bacteria</taxon>
        <taxon>Pseudomonadati</taxon>
        <taxon>Pseudomonadota</taxon>
        <taxon>Gammaproteobacteria</taxon>
        <taxon>Pseudomonadales</taxon>
        <taxon>Pseudomonadaceae</taxon>
        <taxon>Pseudomonas</taxon>
    </lineage>
</organism>
<reference evidence="1" key="1">
    <citation type="submission" date="2022-07" db="EMBL/GenBank/DDBJ databases">
        <title>Pseudomonas nunamit sp. nov. an antifungal species isolated from Greenland.</title>
        <authorList>
            <person name="Ntana F."/>
            <person name="Hennessy R.C."/>
            <person name="Zervas A."/>
            <person name="Stougaard P."/>
        </authorList>
    </citation>
    <scope>NUCLEOTIDE SEQUENCE</scope>
    <source>
        <strain evidence="1">In5</strain>
    </source>
</reference>
<evidence type="ECO:0000313" key="1">
    <source>
        <dbReference type="EMBL" id="UTO13405.1"/>
    </source>
</evidence>
<dbReference type="EMBL" id="CP101125">
    <property type="protein sequence ID" value="UTO13405.1"/>
    <property type="molecule type" value="Genomic_DNA"/>
</dbReference>
<protein>
    <recommendedName>
        <fullName evidence="3">DUF3261 domain-containing protein</fullName>
    </recommendedName>
</protein>
<sequence length="206" mass="22213">MSSAIQQTCANPCGSGLARESGGSVDNSAGCADAFASKPAPTGLVVVRRFLLVACALLLSACASRAPLPEHSPSLALPLQLHIQRLMADDRQDWVLVIQQEGPALRWSMMDLLGIPQARQKLVGGDWQADGLLPPNPEARELFAALLFALTPEGELQSNYPAAWQHGGQRSLPEHWDVRYSRPLSFELNLPKGPKYQVTPLSGDTP</sequence>